<accession>A0AA45WWP8</accession>
<dbReference type="Gene3D" id="2.60.40.1080">
    <property type="match status" value="2"/>
</dbReference>
<feature type="signal peptide" evidence="2">
    <location>
        <begin position="1"/>
        <end position="26"/>
    </location>
</feature>
<dbReference type="EMBL" id="FXUF01000008">
    <property type="protein sequence ID" value="SMP60501.1"/>
    <property type="molecule type" value="Genomic_DNA"/>
</dbReference>
<dbReference type="InterPro" id="IPR003343">
    <property type="entry name" value="Big_2"/>
</dbReference>
<proteinExistence type="predicted"/>
<evidence type="ECO:0000259" key="3">
    <source>
        <dbReference type="SMART" id="SM00635"/>
    </source>
</evidence>
<gene>
    <name evidence="4" type="ORF">SAMN06296020_108142</name>
</gene>
<protein>
    <submittedName>
        <fullName evidence="4">Leucine rich repeat-containing protein</fullName>
    </submittedName>
</protein>
<dbReference type="Pfam" id="PF02368">
    <property type="entry name" value="Big_2"/>
    <property type="match status" value="2"/>
</dbReference>
<feature type="domain" description="BIG2" evidence="3">
    <location>
        <begin position="341"/>
        <end position="418"/>
    </location>
</feature>
<dbReference type="InterPro" id="IPR026906">
    <property type="entry name" value="LRR_5"/>
</dbReference>
<feature type="region of interest" description="Disordered" evidence="1">
    <location>
        <begin position="280"/>
        <end position="338"/>
    </location>
</feature>
<dbReference type="SMART" id="SM00635">
    <property type="entry name" value="BID_2"/>
    <property type="match status" value="2"/>
</dbReference>
<dbReference type="Proteomes" id="UP001158066">
    <property type="component" value="Unassembled WGS sequence"/>
</dbReference>
<dbReference type="InterPro" id="IPR008964">
    <property type="entry name" value="Invasin/intimin_cell_adhesion"/>
</dbReference>
<evidence type="ECO:0000256" key="2">
    <source>
        <dbReference type="SAM" id="SignalP"/>
    </source>
</evidence>
<feature type="compositionally biased region" description="Low complexity" evidence="1">
    <location>
        <begin position="439"/>
        <end position="450"/>
    </location>
</feature>
<keyword evidence="2" id="KW-0732">Signal</keyword>
<comment type="caution">
    <text evidence="4">The sequence shown here is derived from an EMBL/GenBank/DDBJ whole genome shotgun (WGS) entry which is preliminary data.</text>
</comment>
<dbReference type="SUPFAM" id="SSF49373">
    <property type="entry name" value="Invasin/intimin cell-adhesion fragments"/>
    <property type="match status" value="2"/>
</dbReference>
<evidence type="ECO:0000256" key="1">
    <source>
        <dbReference type="SAM" id="MobiDB-lite"/>
    </source>
</evidence>
<dbReference type="Gene3D" id="3.80.10.10">
    <property type="entry name" value="Ribonuclease Inhibitor"/>
    <property type="match status" value="1"/>
</dbReference>
<feature type="domain" description="BIG2" evidence="3">
    <location>
        <begin position="199"/>
        <end position="278"/>
    </location>
</feature>
<reference evidence="4" key="1">
    <citation type="submission" date="2017-05" db="EMBL/GenBank/DDBJ databases">
        <authorList>
            <person name="Varghese N."/>
            <person name="Submissions S."/>
        </authorList>
    </citation>
    <scope>NUCLEOTIDE SEQUENCE</scope>
    <source>
        <strain evidence="4">Su22</strain>
    </source>
</reference>
<evidence type="ECO:0000313" key="4">
    <source>
        <dbReference type="EMBL" id="SMP60501.1"/>
    </source>
</evidence>
<feature type="chain" id="PRO_5041378950" evidence="2">
    <location>
        <begin position="27"/>
        <end position="621"/>
    </location>
</feature>
<dbReference type="RefSeq" id="WP_283409626.1">
    <property type="nucleotide sequence ID" value="NZ_FXUF01000008.1"/>
</dbReference>
<organism evidence="4 5">
    <name type="scientific">Anoxynatronum buryatiense</name>
    <dbReference type="NCBI Taxonomy" id="489973"/>
    <lineage>
        <taxon>Bacteria</taxon>
        <taxon>Bacillati</taxon>
        <taxon>Bacillota</taxon>
        <taxon>Clostridia</taxon>
        <taxon>Eubacteriales</taxon>
        <taxon>Clostridiaceae</taxon>
        <taxon>Anoxynatronum</taxon>
    </lineage>
</organism>
<dbReference type="InterPro" id="IPR032675">
    <property type="entry name" value="LRR_dom_sf"/>
</dbReference>
<sequence length="621" mass="66616">MNRKNVACLMAIIMIMVTCWPGGVFADDQQGVSGNLTYRVDNGEVTITGLVYGQDAPNVIIPGSIEGMPVVAIEEATALGSGEVFQGKNIATLRILKGLEVIGDFAFEGNQISILRLPVSVSHIGEGAFHGNPLTRVVVWNGAATIEDQAFVTSLTEPGALTVVGYVYQAETETVTANTYSTARQYALANGHSFEPIIPTESIQVTPGAVTLDIGEWSALSAAFNPANATAAEDWLVWESNNAQVATVSQEGVVTAMGEGTATIRAISADEVLGTATIEVRQPEEAPGDDDDDGEPGDPDDGDDPGDGDNGDDDDPGDDNDDEPGEPGDDDDPEDPADVVRVTGVTLNRRTLTLDEGETRRLIATVTPSQATNQNITWSSSNDSVARVSSTGLVTARRNGRVTITVTTEDGSYRDTCEVTVLRWYDDRYENDRRDSSRDTGGSTGTTTGTPATSMPGAGLYSDQTTYRHFILPSFSNDQGYFTVTAPADLGRNQLLQIPFGAQRFSSFTIGRETVEALKQNQNNLLLMEGRLNVLLEPQAIKSGQEIKITVEKTDEGYQIHANPKGAVSLIFSPPSGESLRGRIVQRQDDTGQWWSIPPTQLNTNGGVTIFMEEDGLHRFQ</sequence>
<name>A0AA45WWP8_9CLOT</name>
<feature type="region of interest" description="Disordered" evidence="1">
    <location>
        <begin position="431"/>
        <end position="459"/>
    </location>
</feature>
<evidence type="ECO:0000313" key="5">
    <source>
        <dbReference type="Proteomes" id="UP001158066"/>
    </source>
</evidence>
<dbReference type="Pfam" id="PF13306">
    <property type="entry name" value="LRR_5"/>
    <property type="match status" value="1"/>
</dbReference>
<keyword evidence="5" id="KW-1185">Reference proteome</keyword>
<feature type="compositionally biased region" description="Acidic residues" evidence="1">
    <location>
        <begin position="286"/>
        <end position="337"/>
    </location>
</feature>
<dbReference type="AlphaFoldDB" id="A0AA45WWP8"/>